<feature type="transmembrane region" description="Helical" evidence="1">
    <location>
        <begin position="39"/>
        <end position="66"/>
    </location>
</feature>
<dbReference type="EMBL" id="JBHSFN010000019">
    <property type="protein sequence ID" value="MFC4589921.1"/>
    <property type="molecule type" value="Genomic_DNA"/>
</dbReference>
<proteinExistence type="predicted"/>
<keyword evidence="1" id="KW-0812">Transmembrane</keyword>
<protein>
    <recommendedName>
        <fullName evidence="4">PrgI family protein</fullName>
    </recommendedName>
</protein>
<sequence length="131" mass="13679">MVVKDMRKGDLSQLTGMAGMVAGAPFAIAAATVHGTPGLLVGAAVVLVASLASSDRVFWLVTLLLLNRHQRWAWAQTRSAASTGRLTEPARGTVETIARARLAALREDNAAGAALFADNARPPHQEKPIGG</sequence>
<evidence type="ECO:0000313" key="3">
    <source>
        <dbReference type="Proteomes" id="UP001595891"/>
    </source>
</evidence>
<reference evidence="3" key="1">
    <citation type="journal article" date="2019" name="Int. J. Syst. Evol. Microbiol.">
        <title>The Global Catalogue of Microorganisms (GCM) 10K type strain sequencing project: providing services to taxonomists for standard genome sequencing and annotation.</title>
        <authorList>
            <consortium name="The Broad Institute Genomics Platform"/>
            <consortium name="The Broad Institute Genome Sequencing Center for Infectious Disease"/>
            <person name="Wu L."/>
            <person name="Ma J."/>
        </authorList>
    </citation>
    <scope>NUCLEOTIDE SEQUENCE [LARGE SCALE GENOMIC DNA]</scope>
    <source>
        <strain evidence="3">CCUG 49560</strain>
    </source>
</reference>
<organism evidence="2 3">
    <name type="scientific">Sphaerisporangium corydalis</name>
    <dbReference type="NCBI Taxonomy" id="1441875"/>
    <lineage>
        <taxon>Bacteria</taxon>
        <taxon>Bacillati</taxon>
        <taxon>Actinomycetota</taxon>
        <taxon>Actinomycetes</taxon>
        <taxon>Streptosporangiales</taxon>
        <taxon>Streptosporangiaceae</taxon>
        <taxon>Sphaerisporangium</taxon>
    </lineage>
</organism>
<keyword evidence="1" id="KW-0472">Membrane</keyword>
<keyword evidence="1" id="KW-1133">Transmembrane helix</keyword>
<evidence type="ECO:0000313" key="2">
    <source>
        <dbReference type="EMBL" id="MFC4589921.1"/>
    </source>
</evidence>
<comment type="caution">
    <text evidence="2">The sequence shown here is derived from an EMBL/GenBank/DDBJ whole genome shotgun (WGS) entry which is preliminary data.</text>
</comment>
<name>A0ABV9EN38_9ACTN</name>
<gene>
    <name evidence="2" type="ORF">ACFO8L_27790</name>
</gene>
<dbReference type="Proteomes" id="UP001595891">
    <property type="component" value="Unassembled WGS sequence"/>
</dbReference>
<feature type="transmembrane region" description="Helical" evidence="1">
    <location>
        <begin position="12"/>
        <end position="33"/>
    </location>
</feature>
<evidence type="ECO:0008006" key="4">
    <source>
        <dbReference type="Google" id="ProtNLM"/>
    </source>
</evidence>
<accession>A0ABV9EN38</accession>
<evidence type="ECO:0000256" key="1">
    <source>
        <dbReference type="SAM" id="Phobius"/>
    </source>
</evidence>
<keyword evidence="3" id="KW-1185">Reference proteome</keyword>